<gene>
    <name evidence="2" type="ORF">D7Z26_21020</name>
</gene>
<dbReference type="AlphaFoldDB" id="A0A494XEA9"/>
<comment type="caution">
    <text evidence="2">The sequence shown here is derived from an EMBL/GenBank/DDBJ whole genome shotgun (WGS) entry which is preliminary data.</text>
</comment>
<dbReference type="Proteomes" id="UP000282076">
    <property type="component" value="Unassembled WGS sequence"/>
</dbReference>
<evidence type="ECO:0000313" key="3">
    <source>
        <dbReference type="Proteomes" id="UP000282076"/>
    </source>
</evidence>
<dbReference type="PROSITE" id="PS51257">
    <property type="entry name" value="PROKAR_LIPOPROTEIN"/>
    <property type="match status" value="1"/>
</dbReference>
<organism evidence="2 3">
    <name type="scientific">Cohnella endophytica</name>
    <dbReference type="NCBI Taxonomy" id="2419778"/>
    <lineage>
        <taxon>Bacteria</taxon>
        <taxon>Bacillati</taxon>
        <taxon>Bacillota</taxon>
        <taxon>Bacilli</taxon>
        <taxon>Bacillales</taxon>
        <taxon>Paenibacillaceae</taxon>
        <taxon>Cohnella</taxon>
    </lineage>
</organism>
<accession>A0A494XEA9</accession>
<feature type="chain" id="PRO_5038446476" evidence="1">
    <location>
        <begin position="21"/>
        <end position="216"/>
    </location>
</feature>
<proteinExistence type="predicted"/>
<dbReference type="EMBL" id="RBZM01000009">
    <property type="protein sequence ID" value="RKP48858.1"/>
    <property type="molecule type" value="Genomic_DNA"/>
</dbReference>
<sequence length="216" mass="23554">MKLKLIVCACLIVLALTGCASERNAEPLLPSPMPSASVKPPDEPATGLAAVQQKLNEHYAELKQTHAIEIMYSGIGKDEIVMTVRSYGDYERKLSEQEITDYKESLYKLAGERFPVTVNVMECCEGVPGATGVIKDIDVTNNQILLVNEKQKNGNTDDPVANWVGLTEDAQVFFGDKQTSRTFDDSLIGKEATAWTTGLVLSSYPGIVTAIKLVIE</sequence>
<dbReference type="RefSeq" id="WP_120978996.1">
    <property type="nucleotide sequence ID" value="NZ_RBZM01000009.1"/>
</dbReference>
<name>A0A494XEA9_9BACL</name>
<evidence type="ECO:0000256" key="1">
    <source>
        <dbReference type="SAM" id="SignalP"/>
    </source>
</evidence>
<evidence type="ECO:0000313" key="2">
    <source>
        <dbReference type="EMBL" id="RKP48858.1"/>
    </source>
</evidence>
<protein>
    <submittedName>
        <fullName evidence="2">Uncharacterized protein</fullName>
    </submittedName>
</protein>
<keyword evidence="1" id="KW-0732">Signal</keyword>
<feature type="signal peptide" evidence="1">
    <location>
        <begin position="1"/>
        <end position="20"/>
    </location>
</feature>
<dbReference type="OrthoDB" id="2679107at2"/>
<reference evidence="2 3" key="1">
    <citation type="submission" date="2018-10" db="EMBL/GenBank/DDBJ databases">
        <title>Cohnella sp. M2MS4P-1, whole genome shotgun sequence.</title>
        <authorList>
            <person name="Tuo L."/>
        </authorList>
    </citation>
    <scope>NUCLEOTIDE SEQUENCE [LARGE SCALE GENOMIC DNA]</scope>
    <source>
        <strain evidence="2 3">M2MS4P-1</strain>
    </source>
</reference>
<keyword evidence="3" id="KW-1185">Reference proteome</keyword>